<reference evidence="1 2" key="1">
    <citation type="submission" date="2019-08" db="EMBL/GenBank/DDBJ databases">
        <title>In-depth cultivation of the pig gut microbiome towards novel bacterial diversity and tailored functional studies.</title>
        <authorList>
            <person name="Wylensek D."/>
            <person name="Hitch T.C.A."/>
            <person name="Clavel T."/>
        </authorList>
    </citation>
    <scope>NUCLEOTIDE SEQUENCE [LARGE SCALE GENOMIC DNA]</scope>
    <source>
        <strain evidence="1 2">WCA-693-APC-MOT-I</strain>
    </source>
</reference>
<organism evidence="1 2">
    <name type="scientific">Velocimicrobium porci</name>
    <dbReference type="NCBI Taxonomy" id="2606634"/>
    <lineage>
        <taxon>Bacteria</taxon>
        <taxon>Bacillati</taxon>
        <taxon>Bacillota</taxon>
        <taxon>Clostridia</taxon>
        <taxon>Lachnospirales</taxon>
        <taxon>Lachnospiraceae</taxon>
        <taxon>Velocimicrobium</taxon>
    </lineage>
</organism>
<accession>A0A6L5XWF7</accession>
<dbReference type="Proteomes" id="UP000482209">
    <property type="component" value="Unassembled WGS sequence"/>
</dbReference>
<dbReference type="EMBL" id="VUMT01000005">
    <property type="protein sequence ID" value="MSS63155.1"/>
    <property type="molecule type" value="Genomic_DNA"/>
</dbReference>
<dbReference type="RefSeq" id="WP_154517933.1">
    <property type="nucleotide sequence ID" value="NZ_VUMT01000005.1"/>
</dbReference>
<sequence>MEEMIKKITQIKNGSIETKRCWLKFNKIRKTDYGFLIFQASNAAGEVAVMIGEIIEIIFNQNKEKYRDEKYKITIRTESMDYDIFTDDNPEIFK</sequence>
<keyword evidence="2" id="KW-1185">Reference proteome</keyword>
<comment type="caution">
    <text evidence="1">The sequence shown here is derived from an EMBL/GenBank/DDBJ whole genome shotgun (WGS) entry which is preliminary data.</text>
</comment>
<gene>
    <name evidence="1" type="ORF">FYJ58_04585</name>
</gene>
<dbReference type="AlphaFoldDB" id="A0A6L5XWF7"/>
<evidence type="ECO:0000313" key="2">
    <source>
        <dbReference type="Proteomes" id="UP000482209"/>
    </source>
</evidence>
<protein>
    <submittedName>
        <fullName evidence="1">Uncharacterized protein</fullName>
    </submittedName>
</protein>
<evidence type="ECO:0000313" key="1">
    <source>
        <dbReference type="EMBL" id="MSS63155.1"/>
    </source>
</evidence>
<name>A0A6L5XWF7_9FIRM</name>
<proteinExistence type="predicted"/>